<name>A0A7Z7FBH5_9EURY</name>
<organism evidence="1 2">
    <name type="scientific">Methanolobus vulcani</name>
    <dbReference type="NCBI Taxonomy" id="38026"/>
    <lineage>
        <taxon>Archaea</taxon>
        <taxon>Methanobacteriati</taxon>
        <taxon>Methanobacteriota</taxon>
        <taxon>Stenosarchaea group</taxon>
        <taxon>Methanomicrobia</taxon>
        <taxon>Methanosarcinales</taxon>
        <taxon>Methanosarcinaceae</taxon>
        <taxon>Methanolobus</taxon>
    </lineage>
</organism>
<proteinExistence type="predicted"/>
<dbReference type="Proteomes" id="UP000199259">
    <property type="component" value="Unassembled WGS sequence"/>
</dbReference>
<gene>
    <name evidence="1" type="ORF">SAMN04488589_0084</name>
</gene>
<evidence type="ECO:0000313" key="2">
    <source>
        <dbReference type="Proteomes" id="UP000199259"/>
    </source>
</evidence>
<evidence type="ECO:0000313" key="1">
    <source>
        <dbReference type="EMBL" id="SDF23966.1"/>
    </source>
</evidence>
<dbReference type="EMBL" id="FNCA01000001">
    <property type="protein sequence ID" value="SDF23966.1"/>
    <property type="molecule type" value="Genomic_DNA"/>
</dbReference>
<sequence>MKCKFYDKCEYASSNAMTCSENGGGSYCGKYRMFVSDLSSNTSASVVCHPLVHLKEALSN</sequence>
<reference evidence="1 2" key="1">
    <citation type="submission" date="2016-10" db="EMBL/GenBank/DDBJ databases">
        <authorList>
            <person name="Varghese N."/>
            <person name="Submissions S."/>
        </authorList>
    </citation>
    <scope>NUCLEOTIDE SEQUENCE [LARGE SCALE GENOMIC DNA]</scope>
    <source>
        <strain evidence="1 2">PL 12/M</strain>
    </source>
</reference>
<dbReference type="OrthoDB" id="123693at2157"/>
<accession>A0A7Z7FBH5</accession>
<protein>
    <submittedName>
        <fullName evidence="1">Uncharacterized protein</fullName>
    </submittedName>
</protein>
<dbReference type="AlphaFoldDB" id="A0A7Z7FBH5"/>
<comment type="caution">
    <text evidence="1">The sequence shown here is derived from an EMBL/GenBank/DDBJ whole genome shotgun (WGS) entry which is preliminary data.</text>
</comment>
<dbReference type="RefSeq" id="WP_091707733.1">
    <property type="nucleotide sequence ID" value="NZ_FNCA01000001.1"/>
</dbReference>
<keyword evidence="2" id="KW-1185">Reference proteome</keyword>